<evidence type="ECO:0000256" key="4">
    <source>
        <dbReference type="ARBA" id="ARBA00010714"/>
    </source>
</evidence>
<evidence type="ECO:0000256" key="8">
    <source>
        <dbReference type="ARBA" id="ARBA00022519"/>
    </source>
</evidence>
<keyword evidence="12 15" id="KW-1133">Transmembrane helix</keyword>
<feature type="transmembrane region" description="Helical" evidence="15">
    <location>
        <begin position="756"/>
        <end position="777"/>
    </location>
</feature>
<evidence type="ECO:0000256" key="16">
    <source>
        <dbReference type="SAM" id="MobiDB-lite"/>
    </source>
</evidence>
<sequence>MKMSDFALGFCLLMPTAAVGASVAAANTVLPPLPAIIPSDAAGGPGKAPPGDKVPALAPAPAAMTPPNDDDVGDDAPFSEEISVAQMRHPQGIYLGGDLLQAGMRFTVPASQVVTYASLDLALKVSAALAARGSSLQLMLNGQPLGTLPLSASEAGPVHYRLVIPAKMVVAQNNLSFRINDAGRLVCKRDTGHRYWLTVLPTSTLMLSGQRLKFRSDLHFFPRPFFDPLRMIRAKVPMVFGSAPKPGEVSAAVILASWLGMQADYRGIHFPVSHARLPQGNGVIFGHPGETVAGIVLPQTGQPLIKIIDNPASTTGKLLLIVGNNDNQLRQAAWRLINAPLTTQGDTLQVPVQTVAVRQPYDAPRWINTRHPVLLYTLLPHGDNLVSSGISHDALWVNFRAAPDLFLWDGETFPLNIHYRFPSVSWLDEQRSFLSVALNGAFLGNLPVNKPGLLETLWHRLGGDARQEHSVLSLAPYRIYGDNQLQLWFNIQAKASAPCNVLSNNNIRSRILSSSSIDLSKSRHFGLLPNLSWFVGASFPFSRLADYSHTLLLLPQQPSDAQISTLLGLAARAASATGVALARNTVAFGVPQAGALRYRLRASNVLAVTTLADDAFNRRLLAHSPYVLRADGQRLGIPSPSLSDEVRSWLAGDWGRRQLDADRYLSSNERWRGFISYRSPWSKKHLVVVALATDDAQLLRLNQDLAQPELNAAIRGDTAIISGTDTVRSFRVGPQFPSGQMPWYMMTLWYASQHCVVLALITLALATLLGLASSAMLRRHARQRLQLQQHADNKEVKHD</sequence>
<feature type="signal peptide" evidence="15">
    <location>
        <begin position="1"/>
        <end position="20"/>
    </location>
</feature>
<accession>A0A1S8Y757</accession>
<keyword evidence="7 15" id="KW-1003">Cell membrane</keyword>
<dbReference type="AlphaFoldDB" id="A0A1S8Y757"/>
<proteinExistence type="inferred from homology"/>
<evidence type="ECO:0000256" key="15">
    <source>
        <dbReference type="RuleBase" id="RU365021"/>
    </source>
</evidence>
<keyword evidence="10 15" id="KW-0812">Transmembrane</keyword>
<keyword evidence="8 15" id="KW-0997">Cell inner membrane</keyword>
<dbReference type="PRINTS" id="PR01440">
    <property type="entry name" value="CELLSNTHASEB"/>
</dbReference>
<dbReference type="GO" id="GO:0030244">
    <property type="term" value="P:cellulose biosynthetic process"/>
    <property type="evidence" value="ECO:0007669"/>
    <property type="project" value="UniProtKB-KW"/>
</dbReference>
<evidence type="ECO:0000256" key="3">
    <source>
        <dbReference type="ARBA" id="ARBA00005186"/>
    </source>
</evidence>
<evidence type="ECO:0000256" key="9">
    <source>
        <dbReference type="ARBA" id="ARBA00022636"/>
    </source>
</evidence>
<evidence type="ECO:0000256" key="6">
    <source>
        <dbReference type="ARBA" id="ARBA00021844"/>
    </source>
</evidence>
<dbReference type="PANTHER" id="PTHR39083:SF1">
    <property type="entry name" value="CYCLIC DI-GMP-BINDING PROTEIN"/>
    <property type="match status" value="1"/>
</dbReference>
<name>A0A1S8Y757_9GAMM</name>
<dbReference type="InterPro" id="IPR003920">
    <property type="entry name" value="Cell_synth_B"/>
</dbReference>
<dbReference type="NCBIfam" id="NF008324">
    <property type="entry name" value="PRK11114.1-2"/>
    <property type="match status" value="1"/>
</dbReference>
<evidence type="ECO:0000313" key="18">
    <source>
        <dbReference type="Proteomes" id="UP000190667"/>
    </source>
</evidence>
<comment type="subcellular location">
    <subcellularLocation>
        <location evidence="2">Cell inner membrane</location>
        <topology evidence="2">Single-pass membrane protein</topology>
    </subcellularLocation>
</comment>
<reference evidence="17 18" key="1">
    <citation type="submission" date="2016-12" db="EMBL/GenBank/DDBJ databases">
        <title>Izhakiella australiana sp. nov. of genus Izhakiella isolated from Australian desert.</title>
        <authorList>
            <person name="Ji M."/>
        </authorList>
    </citation>
    <scope>NUCLEOTIDE SEQUENCE [LARGE SCALE GENOMIC DNA]</scope>
    <source>
        <strain evidence="17 18">D4N98</strain>
    </source>
</reference>
<comment type="similarity">
    <text evidence="4 15">Belongs to the AcsB/BcsB family.</text>
</comment>
<dbReference type="EMBL" id="MRUL01000036">
    <property type="protein sequence ID" value="OON34692.1"/>
    <property type="molecule type" value="Genomic_DNA"/>
</dbReference>
<dbReference type="Proteomes" id="UP000190667">
    <property type="component" value="Unassembled WGS sequence"/>
</dbReference>
<evidence type="ECO:0000256" key="5">
    <source>
        <dbReference type="ARBA" id="ARBA00011437"/>
    </source>
</evidence>
<protein>
    <recommendedName>
        <fullName evidence="6 15">Cyclic di-GMP-binding protein</fullName>
    </recommendedName>
    <alternativeName>
        <fullName evidence="14 15">Cellulose synthase regulatory subunit</fullName>
    </alternativeName>
</protein>
<keyword evidence="18" id="KW-1185">Reference proteome</keyword>
<evidence type="ECO:0000256" key="13">
    <source>
        <dbReference type="ARBA" id="ARBA00023136"/>
    </source>
</evidence>
<keyword evidence="13 15" id="KW-0472">Membrane</keyword>
<dbReference type="GO" id="GO:0006011">
    <property type="term" value="P:UDP-alpha-D-glucose metabolic process"/>
    <property type="evidence" value="ECO:0007669"/>
    <property type="project" value="InterPro"/>
</dbReference>
<dbReference type="PANTHER" id="PTHR39083">
    <property type="entry name" value="CYCLIC DI-GMP-BINDING PROTEIN"/>
    <property type="match status" value="1"/>
</dbReference>
<comment type="function">
    <text evidence="1 15">Binds the cellulose synthase activator, bis-(3'-5') cyclic diguanylic acid (c-di-GMP).</text>
</comment>
<dbReference type="InterPro" id="IPR018513">
    <property type="entry name" value="Cell_synthase_bac"/>
</dbReference>
<feature type="compositionally biased region" description="Low complexity" evidence="16">
    <location>
        <begin position="49"/>
        <end position="67"/>
    </location>
</feature>
<evidence type="ECO:0000256" key="14">
    <source>
        <dbReference type="ARBA" id="ARBA00033444"/>
    </source>
</evidence>
<dbReference type="UniPathway" id="UPA00694"/>
<feature type="chain" id="PRO_5015212471" description="Cyclic di-GMP-binding protein" evidence="15">
    <location>
        <begin position="21"/>
        <end position="799"/>
    </location>
</feature>
<evidence type="ECO:0000256" key="10">
    <source>
        <dbReference type="ARBA" id="ARBA00022692"/>
    </source>
</evidence>
<dbReference type="Pfam" id="PF03170">
    <property type="entry name" value="BcsB"/>
    <property type="match status" value="1"/>
</dbReference>
<gene>
    <name evidence="17" type="ORF">BTJ39_23515</name>
</gene>
<feature type="region of interest" description="Disordered" evidence="16">
    <location>
        <begin position="41"/>
        <end position="67"/>
    </location>
</feature>
<evidence type="ECO:0000256" key="1">
    <source>
        <dbReference type="ARBA" id="ARBA00002057"/>
    </source>
</evidence>
<dbReference type="RefSeq" id="WP_078005099.1">
    <property type="nucleotide sequence ID" value="NZ_MRUL01000036.1"/>
</dbReference>
<evidence type="ECO:0000256" key="11">
    <source>
        <dbReference type="ARBA" id="ARBA00022916"/>
    </source>
</evidence>
<organism evidence="17 18">
    <name type="scientific">Izhakiella australiensis</name>
    <dbReference type="NCBI Taxonomy" id="1926881"/>
    <lineage>
        <taxon>Bacteria</taxon>
        <taxon>Pseudomonadati</taxon>
        <taxon>Pseudomonadota</taxon>
        <taxon>Gammaproteobacteria</taxon>
        <taxon>Enterobacterales</taxon>
        <taxon>Erwiniaceae</taxon>
        <taxon>Izhakiella</taxon>
    </lineage>
</organism>
<keyword evidence="11 15" id="KW-0135">Cellulose biosynthesis</keyword>
<comment type="pathway">
    <text evidence="3 15">Glycan metabolism; bacterial cellulose biosynthesis.</text>
</comment>
<comment type="caution">
    <text evidence="17">The sequence shown here is derived from an EMBL/GenBank/DDBJ whole genome shotgun (WGS) entry which is preliminary data.</text>
</comment>
<comment type="subunit">
    <text evidence="5 15">Tightly associated with the cellulose synthase catalytic subunit.</text>
</comment>
<dbReference type="OrthoDB" id="9806702at2"/>
<dbReference type="STRING" id="1926881.BTJ39_23515"/>
<keyword evidence="15" id="KW-0732">Signal</keyword>
<evidence type="ECO:0000256" key="7">
    <source>
        <dbReference type="ARBA" id="ARBA00022475"/>
    </source>
</evidence>
<evidence type="ECO:0000256" key="12">
    <source>
        <dbReference type="ARBA" id="ARBA00022989"/>
    </source>
</evidence>
<evidence type="ECO:0000313" key="17">
    <source>
        <dbReference type="EMBL" id="OON34692.1"/>
    </source>
</evidence>
<dbReference type="GO" id="GO:0005886">
    <property type="term" value="C:plasma membrane"/>
    <property type="evidence" value="ECO:0007669"/>
    <property type="project" value="UniProtKB-SubCell"/>
</dbReference>
<keyword evidence="9 15" id="KW-0973">c-di-GMP</keyword>
<evidence type="ECO:0000256" key="2">
    <source>
        <dbReference type="ARBA" id="ARBA00004377"/>
    </source>
</evidence>
<dbReference type="Gene3D" id="2.60.120.260">
    <property type="entry name" value="Galactose-binding domain-like"/>
    <property type="match status" value="2"/>
</dbReference>